<dbReference type="EMBL" id="CAAALY010282451">
    <property type="protein sequence ID" value="VEL43538.1"/>
    <property type="molecule type" value="Genomic_DNA"/>
</dbReference>
<accession>A0A448XS07</accession>
<keyword evidence="2" id="KW-1185">Reference proteome</keyword>
<evidence type="ECO:0000313" key="1">
    <source>
        <dbReference type="EMBL" id="VEL43538.1"/>
    </source>
</evidence>
<dbReference type="Proteomes" id="UP000784294">
    <property type="component" value="Unassembled WGS sequence"/>
</dbReference>
<organism evidence="1 2">
    <name type="scientific">Protopolystoma xenopodis</name>
    <dbReference type="NCBI Taxonomy" id="117903"/>
    <lineage>
        <taxon>Eukaryota</taxon>
        <taxon>Metazoa</taxon>
        <taxon>Spiralia</taxon>
        <taxon>Lophotrochozoa</taxon>
        <taxon>Platyhelminthes</taxon>
        <taxon>Monogenea</taxon>
        <taxon>Polyopisthocotylea</taxon>
        <taxon>Polystomatidea</taxon>
        <taxon>Polystomatidae</taxon>
        <taxon>Protopolystoma</taxon>
    </lineage>
</organism>
<reference evidence="1" key="1">
    <citation type="submission" date="2018-11" db="EMBL/GenBank/DDBJ databases">
        <authorList>
            <consortium name="Pathogen Informatics"/>
        </authorList>
    </citation>
    <scope>NUCLEOTIDE SEQUENCE</scope>
</reference>
<comment type="caution">
    <text evidence="1">The sequence shown here is derived from an EMBL/GenBank/DDBJ whole genome shotgun (WGS) entry which is preliminary data.</text>
</comment>
<protein>
    <submittedName>
        <fullName evidence="1">Uncharacterized protein</fullName>
    </submittedName>
</protein>
<proteinExistence type="predicted"/>
<gene>
    <name evidence="1" type="ORF">PXEA_LOCUS36978</name>
</gene>
<dbReference type="AlphaFoldDB" id="A0A448XS07"/>
<name>A0A448XS07_9PLAT</name>
<sequence length="82" mass="9364">MQCGQTGLKWFARNLRECKSGCIIVPDRRESGSQFHSPLSYLTCRLHMRSLFLFLSLSPSNTLIFTQAHAHRHTNTPEEEGS</sequence>
<evidence type="ECO:0000313" key="2">
    <source>
        <dbReference type="Proteomes" id="UP000784294"/>
    </source>
</evidence>